<dbReference type="GO" id="GO:0016616">
    <property type="term" value="F:oxidoreductase activity, acting on the CH-OH group of donors, NAD or NADP as acceptor"/>
    <property type="evidence" value="ECO:0007669"/>
    <property type="project" value="InterPro"/>
</dbReference>
<proteinExistence type="inferred from homology"/>
<evidence type="ECO:0000256" key="6">
    <source>
        <dbReference type="ARBA" id="ARBA00023002"/>
    </source>
</evidence>
<evidence type="ECO:0000256" key="2">
    <source>
        <dbReference type="ARBA" id="ARBA00009219"/>
    </source>
</evidence>
<comment type="caution">
    <text evidence="10">The sequence shown here is derived from an EMBL/GenBank/DDBJ whole genome shotgun (WGS) entry which is preliminary data.</text>
</comment>
<dbReference type="GO" id="GO:0006694">
    <property type="term" value="P:steroid biosynthetic process"/>
    <property type="evidence" value="ECO:0007669"/>
    <property type="project" value="InterPro"/>
</dbReference>
<evidence type="ECO:0000256" key="7">
    <source>
        <dbReference type="ARBA" id="ARBA00023136"/>
    </source>
</evidence>
<feature type="domain" description="Reticulon" evidence="9">
    <location>
        <begin position="390"/>
        <end position="588"/>
    </location>
</feature>
<dbReference type="PROSITE" id="PS50845">
    <property type="entry name" value="RETICULON"/>
    <property type="match status" value="1"/>
</dbReference>
<dbReference type="PANTHER" id="PTHR43245:SF51">
    <property type="entry name" value="SHORT CHAIN DEHYDROGENASE_REDUCTASE FAMILY 42E, MEMBER 2"/>
    <property type="match status" value="1"/>
</dbReference>
<evidence type="ECO:0000256" key="3">
    <source>
        <dbReference type="ARBA" id="ARBA00022692"/>
    </source>
</evidence>
<dbReference type="Pfam" id="PF02453">
    <property type="entry name" value="Reticulon"/>
    <property type="match status" value="1"/>
</dbReference>
<gene>
    <name evidence="10" type="ORF">OSB04_015576</name>
</gene>
<dbReference type="InterPro" id="IPR003388">
    <property type="entry name" value="Reticulon"/>
</dbReference>
<keyword evidence="4 8" id="KW-0256">Endoplasmic reticulum</keyword>
<dbReference type="InterPro" id="IPR036291">
    <property type="entry name" value="NAD(P)-bd_dom_sf"/>
</dbReference>
<dbReference type="PANTHER" id="PTHR43245">
    <property type="entry name" value="BIFUNCTIONAL POLYMYXIN RESISTANCE PROTEIN ARNA"/>
    <property type="match status" value="1"/>
</dbReference>
<reference evidence="10" key="1">
    <citation type="submission" date="2023-03" db="EMBL/GenBank/DDBJ databases">
        <title>Chromosome-scale reference genome and RAD-based genetic map of yellow starthistle (Centaurea solstitialis) reveal putative structural variation and QTLs associated with invader traits.</title>
        <authorList>
            <person name="Reatini B."/>
            <person name="Cang F.A."/>
            <person name="Jiang Q."/>
            <person name="Mckibben M.T.W."/>
            <person name="Barker M.S."/>
            <person name="Rieseberg L.H."/>
            <person name="Dlugosch K.M."/>
        </authorList>
    </citation>
    <scope>NUCLEOTIDE SEQUENCE</scope>
    <source>
        <strain evidence="10">CAN-66</strain>
        <tissue evidence="10">Leaf</tissue>
    </source>
</reference>
<dbReference type="EMBL" id="JARYMX010000004">
    <property type="protein sequence ID" value="KAJ9551531.1"/>
    <property type="molecule type" value="Genomic_DNA"/>
</dbReference>
<dbReference type="SUPFAM" id="SSF51735">
    <property type="entry name" value="NAD(P)-binding Rossmann-fold domains"/>
    <property type="match status" value="1"/>
</dbReference>
<comment type="similarity">
    <text evidence="2">Belongs to the 3-beta-HSD family.</text>
</comment>
<keyword evidence="5 8" id="KW-1133">Transmembrane helix</keyword>
<evidence type="ECO:0000256" key="8">
    <source>
        <dbReference type="RuleBase" id="RU363132"/>
    </source>
</evidence>
<evidence type="ECO:0000256" key="1">
    <source>
        <dbReference type="ARBA" id="ARBA00004477"/>
    </source>
</evidence>
<comment type="subcellular location">
    <subcellularLocation>
        <location evidence="1 8">Endoplasmic reticulum membrane</location>
        <topology evidence="1 8">Multi-pass membrane protein</topology>
    </subcellularLocation>
</comment>
<name>A0AA38TAG3_9ASTR</name>
<sequence>MAIDEEQSKSCVVLGGRSFIGRCLVVRLLKLGNWIVRVADSTHSLQLDPSESNYDSPINRAFATGRASYSHIDLRHKTTIINAIEGSEVVFYVDDIDSYNHDFYFGYSIIVQGAKNVVNACRRCKVKRLIYNSTADVVFDNSHDIINGNETLLYSSKFKNLYCELKSQAEAHILLANDIDGLLTCALRPSNVFGPGDNYLLPSLIEVAKSGWAKSLSFQFIIGSDQTISDFTYVENVAHALVCAEVALASHMFIVSGKVFLITNFEPARSWQFALCMLEGLGYYRPIIKLPAVVVRSIVFLIKWMHSNINSRDLKHVSVHNVIQLMSHTRTYNCSAAERHIEYSPIVSLDDGITLTVKSFTHLAKDLPSTRLGDLIEQSKMEELLGSGEVADILLWRDERRSFLCFVGVGFLYYWFCVCERRIISSTAYLLLLLMVVLSGYARLSPRVYGCSRMSPRVSVCSISRTIPCFEVSEMCMRSSVRTLANIWNATGHVARLLAEGSDWSLFFKVVASIYLFKLLVVNFFPTSLGLGLAFSFILFSVYEQYDVEIDGLIGIVYEIIRQSVVCVTSCIPVPTPSPLSINTNKPAKPKDQR</sequence>
<keyword evidence="11" id="KW-1185">Reference proteome</keyword>
<evidence type="ECO:0000313" key="11">
    <source>
        <dbReference type="Proteomes" id="UP001172457"/>
    </source>
</evidence>
<dbReference type="InterPro" id="IPR002225">
    <property type="entry name" value="3Beta_OHSteriod_DH/Estase"/>
</dbReference>
<accession>A0AA38TAG3</accession>
<dbReference type="Pfam" id="PF01073">
    <property type="entry name" value="3Beta_HSD"/>
    <property type="match status" value="1"/>
</dbReference>
<keyword evidence="7 8" id="KW-0472">Membrane</keyword>
<dbReference type="Proteomes" id="UP001172457">
    <property type="component" value="Chromosome 4"/>
</dbReference>
<feature type="transmembrane region" description="Helical" evidence="8">
    <location>
        <begin position="515"/>
        <end position="543"/>
    </location>
</feature>
<evidence type="ECO:0000259" key="9">
    <source>
        <dbReference type="PROSITE" id="PS50845"/>
    </source>
</evidence>
<feature type="transmembrane region" description="Helical" evidence="8">
    <location>
        <begin position="423"/>
        <end position="444"/>
    </location>
</feature>
<keyword evidence="3 8" id="KW-0812">Transmembrane</keyword>
<dbReference type="GO" id="GO:0005789">
    <property type="term" value="C:endoplasmic reticulum membrane"/>
    <property type="evidence" value="ECO:0007669"/>
    <property type="project" value="UniProtKB-SubCell"/>
</dbReference>
<keyword evidence="6" id="KW-0560">Oxidoreductase</keyword>
<dbReference type="AlphaFoldDB" id="A0AA38TAG3"/>
<dbReference type="Gene3D" id="3.40.50.720">
    <property type="entry name" value="NAD(P)-binding Rossmann-like Domain"/>
    <property type="match status" value="1"/>
</dbReference>
<evidence type="ECO:0000313" key="10">
    <source>
        <dbReference type="EMBL" id="KAJ9551531.1"/>
    </source>
</evidence>
<evidence type="ECO:0000256" key="4">
    <source>
        <dbReference type="ARBA" id="ARBA00022824"/>
    </source>
</evidence>
<protein>
    <recommendedName>
        <fullName evidence="8">Reticulon-like protein</fullName>
    </recommendedName>
</protein>
<dbReference type="InterPro" id="IPR050177">
    <property type="entry name" value="Lipid_A_modif_metabolic_enz"/>
</dbReference>
<evidence type="ECO:0000256" key="5">
    <source>
        <dbReference type="ARBA" id="ARBA00022989"/>
    </source>
</evidence>
<organism evidence="10 11">
    <name type="scientific">Centaurea solstitialis</name>
    <name type="common">yellow star-thistle</name>
    <dbReference type="NCBI Taxonomy" id="347529"/>
    <lineage>
        <taxon>Eukaryota</taxon>
        <taxon>Viridiplantae</taxon>
        <taxon>Streptophyta</taxon>
        <taxon>Embryophyta</taxon>
        <taxon>Tracheophyta</taxon>
        <taxon>Spermatophyta</taxon>
        <taxon>Magnoliopsida</taxon>
        <taxon>eudicotyledons</taxon>
        <taxon>Gunneridae</taxon>
        <taxon>Pentapetalae</taxon>
        <taxon>asterids</taxon>
        <taxon>campanulids</taxon>
        <taxon>Asterales</taxon>
        <taxon>Asteraceae</taxon>
        <taxon>Carduoideae</taxon>
        <taxon>Cardueae</taxon>
        <taxon>Centaureinae</taxon>
        <taxon>Centaurea</taxon>
    </lineage>
</organism>